<accession>A0A0H4TM09</accession>
<dbReference type="HAMAP" id="MF_00171">
    <property type="entry name" value="TruA"/>
    <property type="match status" value="1"/>
</dbReference>
<dbReference type="GO" id="GO:0031119">
    <property type="term" value="P:tRNA pseudouridine synthesis"/>
    <property type="evidence" value="ECO:0007669"/>
    <property type="project" value="UniProtKB-UniRule"/>
</dbReference>
<dbReference type="EMBL" id="KT006971">
    <property type="protein sequence ID" value="AKQ01599.1"/>
    <property type="molecule type" value="Genomic_DNA"/>
</dbReference>
<evidence type="ECO:0000313" key="10">
    <source>
        <dbReference type="EMBL" id="AKQ01599.1"/>
    </source>
</evidence>
<dbReference type="InterPro" id="IPR020097">
    <property type="entry name" value="PsdUridine_synth_TruA_a/b_dom"/>
</dbReference>
<dbReference type="SUPFAM" id="SSF55120">
    <property type="entry name" value="Pseudouridine synthase"/>
    <property type="match status" value="1"/>
</dbReference>
<dbReference type="EC" id="5.4.99.12" evidence="4"/>
<evidence type="ECO:0000256" key="4">
    <source>
        <dbReference type="HAMAP-Rule" id="MF_00171"/>
    </source>
</evidence>
<feature type="compositionally biased region" description="Basic and acidic residues" evidence="8">
    <location>
        <begin position="172"/>
        <end position="185"/>
    </location>
</feature>
<dbReference type="PANTHER" id="PTHR11142">
    <property type="entry name" value="PSEUDOURIDYLATE SYNTHASE"/>
    <property type="match status" value="1"/>
</dbReference>
<reference evidence="10" key="1">
    <citation type="journal article" date="2015" name="ISME J.">
        <title>Aquifer environment selects for microbial species cohorts in sediment and groundwater.</title>
        <authorList>
            <person name="Hug L.A."/>
            <person name="Thomas B.C."/>
            <person name="Brown C.T."/>
            <person name="Frischkorn K.R."/>
            <person name="Williams K.H."/>
            <person name="Tringe S.G."/>
            <person name="Banfield J.F."/>
        </authorList>
    </citation>
    <scope>NUCLEOTIDE SEQUENCE</scope>
</reference>
<proteinExistence type="inferred from homology"/>
<dbReference type="Pfam" id="PF01416">
    <property type="entry name" value="PseudoU_synth_1"/>
    <property type="match status" value="1"/>
</dbReference>
<evidence type="ECO:0000256" key="2">
    <source>
        <dbReference type="ARBA" id="ARBA00022694"/>
    </source>
</evidence>
<dbReference type="GO" id="GO:0003723">
    <property type="term" value="F:RNA binding"/>
    <property type="evidence" value="ECO:0007669"/>
    <property type="project" value="InterPro"/>
</dbReference>
<evidence type="ECO:0000256" key="3">
    <source>
        <dbReference type="ARBA" id="ARBA00023235"/>
    </source>
</evidence>
<feature type="domain" description="Pseudouridine synthase I TruA alpha/beta" evidence="9">
    <location>
        <begin position="148"/>
        <end position="270"/>
    </location>
</feature>
<feature type="binding site" evidence="4 6">
    <location>
        <position position="115"/>
    </location>
    <ligand>
        <name>substrate</name>
    </ligand>
</feature>
<dbReference type="InterPro" id="IPR020094">
    <property type="entry name" value="TruA/RsuA/RluB/E/F_N"/>
</dbReference>
<comment type="catalytic activity">
    <reaction evidence="4 7">
        <text>uridine(38/39/40) in tRNA = pseudouridine(38/39/40) in tRNA</text>
        <dbReference type="Rhea" id="RHEA:22376"/>
        <dbReference type="Rhea" id="RHEA-COMP:10085"/>
        <dbReference type="Rhea" id="RHEA-COMP:10087"/>
        <dbReference type="ChEBI" id="CHEBI:65314"/>
        <dbReference type="ChEBI" id="CHEBI:65315"/>
        <dbReference type="EC" id="5.4.99.12"/>
    </reaction>
</comment>
<evidence type="ECO:0000256" key="1">
    <source>
        <dbReference type="ARBA" id="ARBA00009375"/>
    </source>
</evidence>
<evidence type="ECO:0000256" key="7">
    <source>
        <dbReference type="RuleBase" id="RU003792"/>
    </source>
</evidence>
<name>A0A0H4TM09_9ACTN</name>
<evidence type="ECO:0000256" key="6">
    <source>
        <dbReference type="PIRSR" id="PIRSR001430-2"/>
    </source>
</evidence>
<dbReference type="Gene3D" id="3.30.70.660">
    <property type="entry name" value="Pseudouridine synthase I, catalytic domain, C-terminal subdomain"/>
    <property type="match status" value="1"/>
</dbReference>
<comment type="function">
    <text evidence="4">Formation of pseudouridine at positions 38, 39 and 40 in the anticodon stem and loop of transfer RNAs.</text>
</comment>
<dbReference type="FunFam" id="3.30.70.580:FF:000001">
    <property type="entry name" value="tRNA pseudouridine synthase A"/>
    <property type="match status" value="1"/>
</dbReference>
<evidence type="ECO:0000256" key="8">
    <source>
        <dbReference type="SAM" id="MobiDB-lite"/>
    </source>
</evidence>
<dbReference type="Gene3D" id="3.30.70.580">
    <property type="entry name" value="Pseudouridine synthase I, catalytic domain, N-terminal subdomain"/>
    <property type="match status" value="1"/>
</dbReference>
<comment type="similarity">
    <text evidence="1 4 7">Belongs to the tRNA pseudouridine synthase TruA family.</text>
</comment>
<dbReference type="GO" id="GO:0160147">
    <property type="term" value="F:tRNA pseudouridine(38-40) synthase activity"/>
    <property type="evidence" value="ECO:0007669"/>
    <property type="project" value="UniProtKB-EC"/>
</dbReference>
<dbReference type="PIRSF" id="PIRSF001430">
    <property type="entry name" value="tRNA_psdUrid_synth"/>
    <property type="match status" value="1"/>
</dbReference>
<dbReference type="InterPro" id="IPR020103">
    <property type="entry name" value="PsdUridine_synth_cat_dom_sf"/>
</dbReference>
<organism evidence="10">
    <name type="scientific">uncultured actinobacterium Rifle_16ft_4_minimus_2010</name>
    <dbReference type="NCBI Taxonomy" id="1665146"/>
    <lineage>
        <taxon>Bacteria</taxon>
        <taxon>Bacillati</taxon>
        <taxon>Actinomycetota</taxon>
        <taxon>Actinomycetes</taxon>
        <taxon>marine Actinobacteria clade</taxon>
        <taxon>environmental samples</taxon>
    </lineage>
</organism>
<comment type="caution">
    <text evidence="4">Lacks conserved residue(s) required for the propagation of feature annotation.</text>
</comment>
<sequence length="270" mass="29167">MTGHELAVYRIDLAYDGTGFRGWARNAGVRTVQGKIESALATVLRAEVALTVAGRTDAGVHARHQVASFPTPADVDEAAVLRSLRTMLAPEISIHGLHRAPEGFDARFSATRRSYRYFIDEAPFHDPLRSRWVWHLAETLDLAAMNRAAAALVGSHDFASLCRAAEGGTTERTVDEAGWSREGTRHQAPGTSKPPATGVQLPASTPLLIFSVTAKAFCHQMVRSMVAVCVDVGRGRVAATAIPAILEKKDRNAARGVAPPHGLVLWEVEY</sequence>
<dbReference type="PANTHER" id="PTHR11142:SF0">
    <property type="entry name" value="TRNA PSEUDOURIDINE SYNTHASE-LIKE 1"/>
    <property type="match status" value="1"/>
</dbReference>
<gene>
    <name evidence="4 10" type="primary">truA</name>
</gene>
<keyword evidence="2 4" id="KW-0819">tRNA processing</keyword>
<keyword evidence="3 4" id="KW-0413">Isomerase</keyword>
<feature type="active site" description="Nucleophile" evidence="4 5">
    <location>
        <position position="57"/>
    </location>
</feature>
<dbReference type="NCBIfam" id="TIGR00071">
    <property type="entry name" value="hisT_truA"/>
    <property type="match status" value="1"/>
</dbReference>
<feature type="region of interest" description="Disordered" evidence="8">
    <location>
        <begin position="172"/>
        <end position="198"/>
    </location>
</feature>
<dbReference type="InterPro" id="IPR020095">
    <property type="entry name" value="PsdUridine_synth_TruA_C"/>
</dbReference>
<dbReference type="CDD" id="cd02570">
    <property type="entry name" value="PseudoU_synth_EcTruA"/>
    <property type="match status" value="1"/>
</dbReference>
<comment type="subunit">
    <text evidence="4">Homodimer.</text>
</comment>
<dbReference type="AlphaFoldDB" id="A0A0H4TM09"/>
<evidence type="ECO:0000259" key="9">
    <source>
        <dbReference type="Pfam" id="PF01416"/>
    </source>
</evidence>
<evidence type="ECO:0000256" key="5">
    <source>
        <dbReference type="PIRSR" id="PIRSR001430-1"/>
    </source>
</evidence>
<dbReference type="InterPro" id="IPR001406">
    <property type="entry name" value="PsdUridine_synth_TruA"/>
</dbReference>
<protein>
    <recommendedName>
        <fullName evidence="4">tRNA pseudouridine synthase A</fullName>
        <ecNumber evidence="4">5.4.99.12</ecNumber>
    </recommendedName>
    <alternativeName>
        <fullName evidence="4">tRNA pseudouridine(38-40) synthase</fullName>
    </alternativeName>
    <alternativeName>
        <fullName evidence="4">tRNA pseudouridylate synthase I</fullName>
    </alternativeName>
    <alternativeName>
        <fullName evidence="4">tRNA-uridine isomerase I</fullName>
    </alternativeName>
</protein>